<comment type="caution">
    <text evidence="5">The sequence shown here is derived from an EMBL/GenBank/DDBJ whole genome shotgun (WGS) entry which is preliminary data.</text>
</comment>
<protein>
    <recommendedName>
        <fullName evidence="7">Filament-like plant protein 4</fullName>
    </recommendedName>
</protein>
<dbReference type="PANTHER" id="PTHR31580">
    <property type="entry name" value="FILAMENT-LIKE PLANT PROTEIN 4"/>
    <property type="match status" value="1"/>
</dbReference>
<feature type="coiled-coil region" evidence="3">
    <location>
        <begin position="210"/>
        <end position="258"/>
    </location>
</feature>
<dbReference type="PANTHER" id="PTHR31580:SF4">
    <property type="entry name" value="FILAMENT-LIKE PLANT PROTEIN 6"/>
    <property type="match status" value="1"/>
</dbReference>
<feature type="coiled-coil region" evidence="3">
    <location>
        <begin position="58"/>
        <end position="92"/>
    </location>
</feature>
<gene>
    <name evidence="5" type="ORF">GIB67_007533</name>
</gene>
<dbReference type="InterPro" id="IPR008587">
    <property type="entry name" value="FPP_plant"/>
</dbReference>
<evidence type="ECO:0000256" key="2">
    <source>
        <dbReference type="ARBA" id="ARBA00023054"/>
    </source>
</evidence>
<dbReference type="Proteomes" id="UP000541444">
    <property type="component" value="Unassembled WGS sequence"/>
</dbReference>
<keyword evidence="6" id="KW-1185">Reference proteome</keyword>
<evidence type="ECO:0000256" key="4">
    <source>
        <dbReference type="SAM" id="MobiDB-lite"/>
    </source>
</evidence>
<dbReference type="SUPFAM" id="SSF57997">
    <property type="entry name" value="Tropomyosin"/>
    <property type="match status" value="1"/>
</dbReference>
<organism evidence="5 6">
    <name type="scientific">Kingdonia uniflora</name>
    <dbReference type="NCBI Taxonomy" id="39325"/>
    <lineage>
        <taxon>Eukaryota</taxon>
        <taxon>Viridiplantae</taxon>
        <taxon>Streptophyta</taxon>
        <taxon>Embryophyta</taxon>
        <taxon>Tracheophyta</taxon>
        <taxon>Spermatophyta</taxon>
        <taxon>Magnoliopsida</taxon>
        <taxon>Ranunculales</taxon>
        <taxon>Circaeasteraceae</taxon>
        <taxon>Kingdonia</taxon>
    </lineage>
</organism>
<feature type="region of interest" description="Disordered" evidence="4">
    <location>
        <begin position="981"/>
        <end position="1053"/>
    </location>
</feature>
<dbReference type="Pfam" id="PF05911">
    <property type="entry name" value="FPP"/>
    <property type="match status" value="1"/>
</dbReference>
<feature type="coiled-coil region" evidence="3">
    <location>
        <begin position="142"/>
        <end position="169"/>
    </location>
</feature>
<keyword evidence="2 3" id="KW-0175">Coiled coil</keyword>
<comment type="similarity">
    <text evidence="1">Belongs to the FPP family.</text>
</comment>
<dbReference type="OrthoDB" id="1926355at2759"/>
<dbReference type="AlphaFoldDB" id="A0A7J7LNE2"/>
<evidence type="ECO:0000313" key="6">
    <source>
        <dbReference type="Proteomes" id="UP000541444"/>
    </source>
</evidence>
<evidence type="ECO:0008006" key="7">
    <source>
        <dbReference type="Google" id="ProtNLM"/>
    </source>
</evidence>
<name>A0A7J7LNE2_9MAGN</name>
<accession>A0A7J7LNE2</accession>
<reference evidence="5 6" key="1">
    <citation type="journal article" date="2020" name="IScience">
        <title>Genome Sequencing of the Endangered Kingdonia uniflora (Circaeasteraceae, Ranunculales) Reveals Potential Mechanisms of Evolutionary Specialization.</title>
        <authorList>
            <person name="Sun Y."/>
            <person name="Deng T."/>
            <person name="Zhang A."/>
            <person name="Moore M.J."/>
            <person name="Landis J.B."/>
            <person name="Lin N."/>
            <person name="Zhang H."/>
            <person name="Zhang X."/>
            <person name="Huang J."/>
            <person name="Zhang X."/>
            <person name="Sun H."/>
            <person name="Wang H."/>
        </authorList>
    </citation>
    <scope>NUCLEOTIDE SEQUENCE [LARGE SCALE GENOMIC DNA]</scope>
    <source>
        <strain evidence="5">TB1705</strain>
        <tissue evidence="5">Leaf</tissue>
    </source>
</reference>
<sequence>MDRRSWPWKKKSSDKKVSPPDPDVPVTATLPAAEPQEDQDNSKKVKYVQISVETYAHMTELEDEVKALNDQIKSLNEDVNMMSEELASANTEMISKDAHVKQHAKVAEDAVSGWEKAETEAKALKLQLESVTLLKLTAEDQALHLDGALKECMRQIRNLKEEHERKLHETILSKTKQWDRIKLEFEAKINSLDQQLLQSSAENAALSRSLQERSNMLMKISEERSEAEAEIELLKNNIESCEREIHSLKYELHMINKELDIRNEEKNMSMKSAEVANKQHLEGVKKITKLEAECQRLRGLVRKKLPGPAAMAQMKLEVENLGRDYGETRSRRSPGQSPIQRISSPPEFSLENVQLCNKETEFLTSRLLATEEETKMLKEALANRNTELQASRNMFAKATSKIRSLEAQFQAQNQQKSYPKSNFEFSLGSSSHNASNPPSLTSMSEDGNEEDVSCVESWATRCISEISPLKKENNIGKARKVENVNNMELMDFLEMERLANEEPPTLADVPKGADLQSEQQDLDLVTLSSSNEEFVMKKVQSDMKEQLLNLQSRISRTVESEVKDTDIQKILEDIKRVVMDRQASLPQQSVSCSFEDLLSTDIGEKITGGNILTNDGRSGTHVAHIIDEELSTAISEIQNFVVSLGKEVKTIQNRSTNGQMLSKKVEEFSDFVNKVSCRKACLTDFVLDLSHVFSKASELSINFLVYKGNEGEPNSSDCIDKVTLLEKKVVQDDSTRERCLNGCSQISRSTSDPEALQEGSLSFDLKVGPCSCSFEVLEQLKSEKDSMERDLARSSEDLASTKFQLEELEKQLMDLKSQLACTHKSNSLAETQLKCMAEAYKSLEMRAEEFETEVNLLREKVETLDLELQVEKNNHQVSLSKCKDLEDQLQRNESRLICPVPSIVEEDSKLKQERELAEKLAECQETIFLLGKQLKSFRPSSEHTGSPGHEGQMTHVEDEVSVNNMSPHISSESQDFDSADIARVGGESPSDAFNSSFSPSDTETNFILRSPISSRHSKHRPSKSSLSSFSAPAPEKNSRGFSRFFSSKSKNEQ</sequence>
<feature type="compositionally biased region" description="Low complexity" evidence="4">
    <location>
        <begin position="1023"/>
        <end position="1053"/>
    </location>
</feature>
<feature type="compositionally biased region" description="Polar residues" evidence="4">
    <location>
        <begin position="410"/>
        <end position="445"/>
    </location>
</feature>
<feature type="coiled-coil region" evidence="3">
    <location>
        <begin position="777"/>
        <end position="874"/>
    </location>
</feature>
<evidence type="ECO:0000256" key="3">
    <source>
        <dbReference type="SAM" id="Coils"/>
    </source>
</evidence>
<feature type="compositionally biased region" description="Polar residues" evidence="4">
    <location>
        <begin position="991"/>
        <end position="1007"/>
    </location>
</feature>
<feature type="region of interest" description="Disordered" evidence="4">
    <location>
        <begin position="1"/>
        <end position="44"/>
    </location>
</feature>
<feature type="compositionally biased region" description="Basic residues" evidence="4">
    <location>
        <begin position="1"/>
        <end position="13"/>
    </location>
</feature>
<dbReference type="EMBL" id="JACGCM010002142">
    <property type="protein sequence ID" value="KAF6144072.1"/>
    <property type="molecule type" value="Genomic_DNA"/>
</dbReference>
<evidence type="ECO:0000256" key="1">
    <source>
        <dbReference type="ARBA" id="ARBA00005921"/>
    </source>
</evidence>
<proteinExistence type="inferred from homology"/>
<evidence type="ECO:0000313" key="5">
    <source>
        <dbReference type="EMBL" id="KAF6144072.1"/>
    </source>
</evidence>
<feature type="region of interest" description="Disordered" evidence="4">
    <location>
        <begin position="410"/>
        <end position="448"/>
    </location>
</feature>